<dbReference type="GO" id="GO:0050661">
    <property type="term" value="F:NADP binding"/>
    <property type="evidence" value="ECO:0007669"/>
    <property type="project" value="InterPro"/>
</dbReference>
<keyword evidence="8" id="KW-1185">Reference proteome</keyword>
<reference evidence="7 8" key="1">
    <citation type="submission" date="2019-03" db="EMBL/GenBank/DDBJ databases">
        <title>Draft genome sequences of novel Actinobacteria.</title>
        <authorList>
            <person name="Sahin N."/>
            <person name="Ay H."/>
            <person name="Saygin H."/>
        </authorList>
    </citation>
    <scope>NUCLEOTIDE SEQUENCE [LARGE SCALE GENOMIC DNA]</scope>
    <source>
        <strain evidence="7 8">CH32</strain>
    </source>
</reference>
<dbReference type="InterPro" id="IPR015815">
    <property type="entry name" value="HIBADH-related"/>
</dbReference>
<sequence>MTTIGFVGLGAMGGPIAGRLLASGNQVYAWNRTAAKAAPLVERGAVWRETPRQIAEAAEVIFSMVADDAALEAITSGPEGILAGLAPGKVYLDMSTVSPQASRELGERVRSLDADMLDAPVSGSIGAAEDGSLTIMVGGDRPAFERVEPLLRELGHTVVHVGANGQALVLKLAINLSVGAQMLAFSEGVLLAERGGIDRALAVKVMADSSIGSPMLRARAPLVLDLPEEAWFDVQLMQKDIRLALQTARTLGVPLPSGALTDTLLTSASELGYARRDIAALVKVLAQTPAR</sequence>
<dbReference type="RefSeq" id="WP_132617648.1">
    <property type="nucleotide sequence ID" value="NZ_SMKQ01000117.1"/>
</dbReference>
<dbReference type="GO" id="GO:0016491">
    <property type="term" value="F:oxidoreductase activity"/>
    <property type="evidence" value="ECO:0007669"/>
    <property type="project" value="UniProtKB-KW"/>
</dbReference>
<dbReference type="Gene3D" id="1.10.1040.10">
    <property type="entry name" value="N-(1-d-carboxylethyl)-l-norvaline Dehydrogenase, domain 2"/>
    <property type="match status" value="1"/>
</dbReference>
<dbReference type="OrthoDB" id="3185659at2"/>
<dbReference type="PIRSF" id="PIRSF000103">
    <property type="entry name" value="HIBADH"/>
    <property type="match status" value="1"/>
</dbReference>
<feature type="domain" description="3-hydroxyisobutyrate dehydrogenase-like NAD-binding" evidence="6">
    <location>
        <begin position="165"/>
        <end position="285"/>
    </location>
</feature>
<evidence type="ECO:0000259" key="5">
    <source>
        <dbReference type="Pfam" id="PF03446"/>
    </source>
</evidence>
<evidence type="ECO:0000313" key="7">
    <source>
        <dbReference type="EMBL" id="TDD43098.1"/>
    </source>
</evidence>
<organism evidence="7 8">
    <name type="scientific">Nonomuraea terrae</name>
    <dbReference type="NCBI Taxonomy" id="2530383"/>
    <lineage>
        <taxon>Bacteria</taxon>
        <taxon>Bacillati</taxon>
        <taxon>Actinomycetota</taxon>
        <taxon>Actinomycetes</taxon>
        <taxon>Streptosporangiales</taxon>
        <taxon>Streptosporangiaceae</taxon>
        <taxon>Nonomuraea</taxon>
    </lineage>
</organism>
<dbReference type="Proteomes" id="UP000295302">
    <property type="component" value="Unassembled WGS sequence"/>
</dbReference>
<dbReference type="SUPFAM" id="SSF48179">
    <property type="entry name" value="6-phosphogluconate dehydrogenase C-terminal domain-like"/>
    <property type="match status" value="1"/>
</dbReference>
<evidence type="ECO:0000256" key="1">
    <source>
        <dbReference type="ARBA" id="ARBA00009080"/>
    </source>
</evidence>
<dbReference type="InterPro" id="IPR008927">
    <property type="entry name" value="6-PGluconate_DH-like_C_sf"/>
</dbReference>
<dbReference type="InterPro" id="IPR013328">
    <property type="entry name" value="6PGD_dom2"/>
</dbReference>
<accession>A0A4R4YED3</accession>
<dbReference type="PANTHER" id="PTHR43580:SF2">
    <property type="entry name" value="CYTOKINE-LIKE NUCLEAR FACTOR N-PAC"/>
    <property type="match status" value="1"/>
</dbReference>
<dbReference type="Pfam" id="PF14833">
    <property type="entry name" value="NAD_binding_11"/>
    <property type="match status" value="1"/>
</dbReference>
<keyword evidence="3" id="KW-0520">NAD</keyword>
<dbReference type="Gene3D" id="3.40.50.720">
    <property type="entry name" value="NAD(P)-binding Rossmann-like Domain"/>
    <property type="match status" value="1"/>
</dbReference>
<evidence type="ECO:0000256" key="4">
    <source>
        <dbReference type="PIRSR" id="PIRSR000103-1"/>
    </source>
</evidence>
<protein>
    <submittedName>
        <fullName evidence="7">NAD(P)-dependent oxidoreductase</fullName>
    </submittedName>
</protein>
<name>A0A4R4YED3_9ACTN</name>
<feature type="active site" evidence="4">
    <location>
        <position position="171"/>
    </location>
</feature>
<dbReference type="PANTHER" id="PTHR43580">
    <property type="entry name" value="OXIDOREDUCTASE GLYR1-RELATED"/>
    <property type="match status" value="1"/>
</dbReference>
<comment type="caution">
    <text evidence="7">The sequence shown here is derived from an EMBL/GenBank/DDBJ whole genome shotgun (WGS) entry which is preliminary data.</text>
</comment>
<dbReference type="EMBL" id="SMKQ01000117">
    <property type="protein sequence ID" value="TDD43098.1"/>
    <property type="molecule type" value="Genomic_DNA"/>
</dbReference>
<dbReference type="Pfam" id="PF03446">
    <property type="entry name" value="NAD_binding_2"/>
    <property type="match status" value="1"/>
</dbReference>
<gene>
    <name evidence="7" type="ORF">E1286_29470</name>
</gene>
<evidence type="ECO:0000259" key="6">
    <source>
        <dbReference type="Pfam" id="PF14833"/>
    </source>
</evidence>
<dbReference type="InterPro" id="IPR006115">
    <property type="entry name" value="6PGDH_NADP-bd"/>
</dbReference>
<evidence type="ECO:0000256" key="2">
    <source>
        <dbReference type="ARBA" id="ARBA00023002"/>
    </source>
</evidence>
<evidence type="ECO:0000256" key="3">
    <source>
        <dbReference type="ARBA" id="ARBA00023027"/>
    </source>
</evidence>
<dbReference type="InterPro" id="IPR051265">
    <property type="entry name" value="HIBADH-related_NP60_sf"/>
</dbReference>
<feature type="domain" description="6-phosphogluconate dehydrogenase NADP-binding" evidence="5">
    <location>
        <begin position="3"/>
        <end position="162"/>
    </location>
</feature>
<keyword evidence="2" id="KW-0560">Oxidoreductase</keyword>
<comment type="similarity">
    <text evidence="1">Belongs to the HIBADH-related family.</text>
</comment>
<proteinExistence type="inferred from homology"/>
<dbReference type="GO" id="GO:0051287">
    <property type="term" value="F:NAD binding"/>
    <property type="evidence" value="ECO:0007669"/>
    <property type="project" value="InterPro"/>
</dbReference>
<evidence type="ECO:0000313" key="8">
    <source>
        <dbReference type="Proteomes" id="UP000295302"/>
    </source>
</evidence>
<dbReference type="AlphaFoldDB" id="A0A4R4YED3"/>
<dbReference type="SUPFAM" id="SSF51735">
    <property type="entry name" value="NAD(P)-binding Rossmann-fold domains"/>
    <property type="match status" value="1"/>
</dbReference>
<dbReference type="InterPro" id="IPR036291">
    <property type="entry name" value="NAD(P)-bd_dom_sf"/>
</dbReference>
<dbReference type="InterPro" id="IPR029154">
    <property type="entry name" value="HIBADH-like_NADP-bd"/>
</dbReference>